<dbReference type="Pfam" id="PF19302">
    <property type="entry name" value="DUF5915"/>
    <property type="match status" value="1"/>
</dbReference>
<keyword evidence="3 11" id="KW-0436">Ligase</keyword>
<dbReference type="InterPro" id="IPR001412">
    <property type="entry name" value="aa-tRNA-synth_I_CS"/>
</dbReference>
<organism evidence="14 15">
    <name type="scientific">Laccaria amethystina LaAM-08-1</name>
    <dbReference type="NCBI Taxonomy" id="1095629"/>
    <lineage>
        <taxon>Eukaryota</taxon>
        <taxon>Fungi</taxon>
        <taxon>Dikarya</taxon>
        <taxon>Basidiomycota</taxon>
        <taxon>Agaricomycotina</taxon>
        <taxon>Agaricomycetes</taxon>
        <taxon>Agaricomycetidae</taxon>
        <taxon>Agaricales</taxon>
        <taxon>Agaricineae</taxon>
        <taxon>Hydnangiaceae</taxon>
        <taxon>Laccaria</taxon>
    </lineage>
</organism>
<dbReference type="Pfam" id="PF08264">
    <property type="entry name" value="Anticodon_1"/>
    <property type="match status" value="1"/>
</dbReference>
<dbReference type="AlphaFoldDB" id="A0A0C9XYD5"/>
<dbReference type="InterPro" id="IPR002300">
    <property type="entry name" value="aa-tRNA-synth_Ia"/>
</dbReference>
<evidence type="ECO:0000256" key="4">
    <source>
        <dbReference type="ARBA" id="ARBA00022741"/>
    </source>
</evidence>
<dbReference type="GO" id="GO:0005524">
    <property type="term" value="F:ATP binding"/>
    <property type="evidence" value="ECO:0007669"/>
    <property type="project" value="UniProtKB-KW"/>
</dbReference>
<keyword evidence="15" id="KW-1185">Reference proteome</keyword>
<dbReference type="GO" id="GO:0004822">
    <property type="term" value="F:isoleucine-tRNA ligase activity"/>
    <property type="evidence" value="ECO:0007669"/>
    <property type="project" value="UniProtKB-EC"/>
</dbReference>
<dbReference type="GO" id="GO:0002161">
    <property type="term" value="F:aminoacyl-tRNA deacylase activity"/>
    <property type="evidence" value="ECO:0007669"/>
    <property type="project" value="InterPro"/>
</dbReference>
<evidence type="ECO:0000256" key="1">
    <source>
        <dbReference type="ARBA" id="ARBA00005594"/>
    </source>
</evidence>
<gene>
    <name evidence="14" type="ORF">K443DRAFT_671265</name>
</gene>
<dbReference type="Gene3D" id="3.90.740.10">
    <property type="entry name" value="Valyl/Leucyl/Isoleucyl-tRNA synthetase, editing domain"/>
    <property type="match status" value="1"/>
</dbReference>
<keyword evidence="5 11" id="KW-0067">ATP-binding</keyword>
<dbReference type="InterPro" id="IPR002301">
    <property type="entry name" value="Ile-tRNA-ligase"/>
</dbReference>
<dbReference type="SUPFAM" id="SSF52374">
    <property type="entry name" value="Nucleotidylyl transferase"/>
    <property type="match status" value="1"/>
</dbReference>
<evidence type="ECO:0000256" key="3">
    <source>
        <dbReference type="ARBA" id="ARBA00022598"/>
    </source>
</evidence>
<dbReference type="Gene3D" id="3.40.50.620">
    <property type="entry name" value="HUPs"/>
    <property type="match status" value="2"/>
</dbReference>
<feature type="domain" description="Methionyl/Valyl/Leucyl/Isoleucyl-tRNA synthetase anticodon-binding" evidence="13">
    <location>
        <begin position="698"/>
        <end position="853"/>
    </location>
</feature>
<evidence type="ECO:0000259" key="13">
    <source>
        <dbReference type="Pfam" id="PF08264"/>
    </source>
</evidence>
<dbReference type="InterPro" id="IPR009080">
    <property type="entry name" value="tRNAsynth_Ia_anticodon-bd"/>
</dbReference>
<comment type="catalytic activity">
    <reaction evidence="9">
        <text>tRNA(Ile) + L-isoleucine + ATP = L-isoleucyl-tRNA(Ile) + AMP + diphosphate</text>
        <dbReference type="Rhea" id="RHEA:11060"/>
        <dbReference type="Rhea" id="RHEA-COMP:9666"/>
        <dbReference type="Rhea" id="RHEA-COMP:9695"/>
        <dbReference type="ChEBI" id="CHEBI:30616"/>
        <dbReference type="ChEBI" id="CHEBI:33019"/>
        <dbReference type="ChEBI" id="CHEBI:58045"/>
        <dbReference type="ChEBI" id="CHEBI:78442"/>
        <dbReference type="ChEBI" id="CHEBI:78528"/>
        <dbReference type="ChEBI" id="CHEBI:456215"/>
        <dbReference type="EC" id="6.1.1.5"/>
    </reaction>
</comment>
<dbReference type="CDD" id="cd00818">
    <property type="entry name" value="IleRS_core"/>
    <property type="match status" value="1"/>
</dbReference>
<dbReference type="SUPFAM" id="SSF47323">
    <property type="entry name" value="Anticodon-binding domain of a subclass of class I aminoacyl-tRNA synthetases"/>
    <property type="match status" value="1"/>
</dbReference>
<dbReference type="PANTHER" id="PTHR42780:SF1">
    <property type="entry name" value="ISOLEUCINE--TRNA LIGASE, CYTOPLASMIC"/>
    <property type="match status" value="1"/>
</dbReference>
<evidence type="ECO:0000259" key="12">
    <source>
        <dbReference type="Pfam" id="PF00133"/>
    </source>
</evidence>
<dbReference type="InterPro" id="IPR009008">
    <property type="entry name" value="Val/Leu/Ile-tRNA-synth_edit"/>
</dbReference>
<dbReference type="InterPro" id="IPR013155">
    <property type="entry name" value="M/V/L/I-tRNA-synth_anticd-bd"/>
</dbReference>
<protein>
    <recommendedName>
        <fullName evidence="10">Isoleucine--tRNA ligase, cytoplasmic</fullName>
        <ecNumber evidence="2">6.1.1.5</ecNumber>
    </recommendedName>
    <alternativeName>
        <fullName evidence="8">Isoleucyl-tRNA synthetase</fullName>
    </alternativeName>
</protein>
<name>A0A0C9XYD5_9AGAR</name>
<evidence type="ECO:0000256" key="5">
    <source>
        <dbReference type="ARBA" id="ARBA00022840"/>
    </source>
</evidence>
<dbReference type="HAMAP" id="MF_02003">
    <property type="entry name" value="Ile_tRNA_synth_type2"/>
    <property type="match status" value="1"/>
</dbReference>
<dbReference type="FunFam" id="3.90.740.10:FF:000044">
    <property type="entry name" value="Isoleucine--tRNA ligase"/>
    <property type="match status" value="1"/>
</dbReference>
<dbReference type="PRINTS" id="PR00984">
    <property type="entry name" value="TRNASYNTHILE"/>
</dbReference>
<evidence type="ECO:0000256" key="10">
    <source>
        <dbReference type="ARBA" id="ARBA00069879"/>
    </source>
</evidence>
<dbReference type="SUPFAM" id="SSF50677">
    <property type="entry name" value="ValRS/IleRS/LeuRS editing domain"/>
    <property type="match status" value="1"/>
</dbReference>
<evidence type="ECO:0000313" key="14">
    <source>
        <dbReference type="EMBL" id="KIK09951.1"/>
    </source>
</evidence>
<proteinExistence type="inferred from homology"/>
<keyword evidence="4 11" id="KW-0547">Nucleotide-binding</keyword>
<dbReference type="InterPro" id="IPR014729">
    <property type="entry name" value="Rossmann-like_a/b/a_fold"/>
</dbReference>
<dbReference type="EC" id="6.1.1.5" evidence="2"/>
<dbReference type="Gene3D" id="1.10.730.10">
    <property type="entry name" value="Isoleucyl-tRNA Synthetase, Domain 1"/>
    <property type="match status" value="1"/>
</dbReference>
<dbReference type="InterPro" id="IPR033709">
    <property type="entry name" value="Anticodon_Ile_ABEc"/>
</dbReference>
<dbReference type="EMBL" id="KN838537">
    <property type="protein sequence ID" value="KIK09951.1"/>
    <property type="molecule type" value="Genomic_DNA"/>
</dbReference>
<reference evidence="15" key="2">
    <citation type="submission" date="2015-01" db="EMBL/GenBank/DDBJ databases">
        <title>Evolutionary Origins and Diversification of the Mycorrhizal Mutualists.</title>
        <authorList>
            <consortium name="DOE Joint Genome Institute"/>
            <consortium name="Mycorrhizal Genomics Consortium"/>
            <person name="Kohler A."/>
            <person name="Kuo A."/>
            <person name="Nagy L.G."/>
            <person name="Floudas D."/>
            <person name="Copeland A."/>
            <person name="Barry K.W."/>
            <person name="Cichocki N."/>
            <person name="Veneault-Fourrey C."/>
            <person name="LaButti K."/>
            <person name="Lindquist E.A."/>
            <person name="Lipzen A."/>
            <person name="Lundell T."/>
            <person name="Morin E."/>
            <person name="Murat C."/>
            <person name="Riley R."/>
            <person name="Ohm R."/>
            <person name="Sun H."/>
            <person name="Tunlid A."/>
            <person name="Henrissat B."/>
            <person name="Grigoriev I.V."/>
            <person name="Hibbett D.S."/>
            <person name="Martin F."/>
        </authorList>
    </citation>
    <scope>NUCLEOTIDE SEQUENCE [LARGE SCALE GENOMIC DNA]</scope>
    <source>
        <strain evidence="15">LaAM-08-1</strain>
    </source>
</reference>
<dbReference type="FunFam" id="1.10.730.10:FF:000004">
    <property type="entry name" value="Isoleucyl-tRNA synthetase, cytoplasmic"/>
    <property type="match status" value="1"/>
</dbReference>
<evidence type="ECO:0000256" key="2">
    <source>
        <dbReference type="ARBA" id="ARBA00013165"/>
    </source>
</evidence>
<accession>A0A0C9XYD5</accession>
<comment type="similarity">
    <text evidence="1 11">Belongs to the class-I aminoacyl-tRNA synthetase family.</text>
</comment>
<evidence type="ECO:0000256" key="11">
    <source>
        <dbReference type="RuleBase" id="RU363035"/>
    </source>
</evidence>
<dbReference type="GO" id="GO:0000049">
    <property type="term" value="F:tRNA binding"/>
    <property type="evidence" value="ECO:0007669"/>
    <property type="project" value="InterPro"/>
</dbReference>
<evidence type="ECO:0000256" key="8">
    <source>
        <dbReference type="ARBA" id="ARBA00032665"/>
    </source>
</evidence>
<evidence type="ECO:0000256" key="9">
    <source>
        <dbReference type="ARBA" id="ARBA00048359"/>
    </source>
</evidence>
<dbReference type="CDD" id="cd07961">
    <property type="entry name" value="Anticodon_Ia_Ile_ABEc"/>
    <property type="match status" value="1"/>
</dbReference>
<dbReference type="PANTHER" id="PTHR42780">
    <property type="entry name" value="SOLEUCYL-TRNA SYNTHETASE"/>
    <property type="match status" value="1"/>
</dbReference>
<dbReference type="OrthoDB" id="1706657at2759"/>
<dbReference type="HOGENOM" id="CLU_001493_1_1_1"/>
<evidence type="ECO:0000313" key="15">
    <source>
        <dbReference type="Proteomes" id="UP000054477"/>
    </source>
</evidence>
<dbReference type="STRING" id="1095629.A0A0C9XYD5"/>
<dbReference type="Proteomes" id="UP000054477">
    <property type="component" value="Unassembled WGS sequence"/>
</dbReference>
<keyword evidence="7 11" id="KW-0030">Aminoacyl-tRNA synthetase</keyword>
<dbReference type="InterPro" id="IPR023586">
    <property type="entry name" value="Ile-tRNA-ligase_type2"/>
</dbReference>
<dbReference type="FunFam" id="3.40.50.620:FF:000023">
    <property type="entry name" value="Isoleucyl-tRNA synthetase,cytoplasmic"/>
    <property type="match status" value="1"/>
</dbReference>
<reference evidence="14 15" key="1">
    <citation type="submission" date="2014-04" db="EMBL/GenBank/DDBJ databases">
        <authorList>
            <consortium name="DOE Joint Genome Institute"/>
            <person name="Kuo A."/>
            <person name="Kohler A."/>
            <person name="Nagy L.G."/>
            <person name="Floudas D."/>
            <person name="Copeland A."/>
            <person name="Barry K.W."/>
            <person name="Cichocki N."/>
            <person name="Veneault-Fourrey C."/>
            <person name="LaButti K."/>
            <person name="Lindquist E.A."/>
            <person name="Lipzen A."/>
            <person name="Lundell T."/>
            <person name="Morin E."/>
            <person name="Murat C."/>
            <person name="Sun H."/>
            <person name="Tunlid A."/>
            <person name="Henrissat B."/>
            <person name="Grigoriev I.V."/>
            <person name="Hibbett D.S."/>
            <person name="Martin F."/>
            <person name="Nordberg H.P."/>
            <person name="Cantor M.N."/>
            <person name="Hua S.X."/>
        </authorList>
    </citation>
    <scope>NUCLEOTIDE SEQUENCE [LARGE SCALE GENOMIC DNA]</scope>
    <source>
        <strain evidence="14 15">LaAM-08-1</strain>
    </source>
</reference>
<evidence type="ECO:0000256" key="6">
    <source>
        <dbReference type="ARBA" id="ARBA00022917"/>
    </source>
</evidence>
<dbReference type="Pfam" id="PF00133">
    <property type="entry name" value="tRNA-synt_1"/>
    <property type="match status" value="1"/>
</dbReference>
<dbReference type="GO" id="GO:0006428">
    <property type="term" value="P:isoleucyl-tRNA aminoacylation"/>
    <property type="evidence" value="ECO:0007669"/>
    <property type="project" value="InterPro"/>
</dbReference>
<sequence>MSFAPHDVSASFDFSKEETKVLAFWKEIDAFQTSLKLSEGKPEFTFYDGPPFATGLPHYGHLLAGTIKDIVTRHAHVSGYHVSRRFGWDTHGLPVEHEIDKRLGITGKEDVMKMGIDKYNEECRKIVMRYSSEWRQTVERMGRWIDFDNDYKTLNLPFMESVWWAFSELFKNGMVYRGLRVMPYSTGCTTPLSNFEAGQAYQDVNDPAVTVAFPLVDDPSTSLLAWTTTPWTLPSNLALCVHPDYTYIKIHDAERNQTFIIHEGLLKTLYKDPKKAKYKKLGQFQGSDMKGWRYVPLFEYFTDQFEDKAFRVVVDTYVTDADGTGIVHQAPAFGEDDHRIAIANGVLRPDEMPPCPIDDRGIFTKEVPDFAGLHVKAADSPIQKVLKAKGRLVVQSTLNHSYPFCWRSGTPLIYRAIPVWFVRVTPIVEELVANNEGTRWVPQNVGENRFGNWLANARDWNVSRNRYWGTPMPLWVSDDMEEIVCIGSVEELERLSGATGINDIHRDKIDHITIPSQKGKGVLRRVEEVFDCWFESGSMPYAQQHYPFENKELFERTHPADFVSEGIDQTRGWFYTLLVLSTHLFGKAPWKNLIVTGLVLAADGKKMSKSLRNYPDPNIIIDKYGADATRMFLVNSPIVRGDNLRFREEGVREVIARVLLPWLNSFRFFLGHVALFKKVNGIDFIYNAHAPLPNNVMDRWILARCQSLIKLVREEMAAYRLYTIIPRLLDLIDELTNWYIRFNRKRLKGEDGKENTNLALNTLFEALLTLCRTMSSYTPFITENLYQSLRSFIPEDPSAGDTRSVHFLCFPEVKEEYFDVDIERQVQRMRAVIELSRNIRERNNLSLKVPLKELLVFHPDQEYIADIKPLERYIQSELNVRDITFSSDETLSGVRYRAVADWAVLGRKLRKDLGRVKNALPNVASDAVKNFITTGSIVVDGIELVTGDITVQRCLELPAGSEGLYATHTDNDVVVRLDIQIHPDLQGEWLARELTNRVQKLRKKAGLQAIDDINVFYRFEEGSGNELLAAIKGNTEIITRTVGGLPVDVKERKETSEVLIEEEQEVADVKFMLYLARP</sequence>
<evidence type="ECO:0000256" key="7">
    <source>
        <dbReference type="ARBA" id="ARBA00023146"/>
    </source>
</evidence>
<feature type="domain" description="Aminoacyl-tRNA synthetase class Ia" evidence="12">
    <location>
        <begin position="21"/>
        <end position="642"/>
    </location>
</feature>
<dbReference type="NCBIfam" id="TIGR00392">
    <property type="entry name" value="ileS"/>
    <property type="match status" value="1"/>
</dbReference>
<dbReference type="FunFam" id="3.40.50.620:FF:000133">
    <property type="entry name" value="Isoleucyl-tRNA synthetase, cytoplasmic"/>
    <property type="match status" value="1"/>
</dbReference>
<dbReference type="PROSITE" id="PS00178">
    <property type="entry name" value="AA_TRNA_LIGASE_I"/>
    <property type="match status" value="1"/>
</dbReference>
<keyword evidence="6 11" id="KW-0648">Protein biosynthesis</keyword>